<dbReference type="InterPro" id="IPR000182">
    <property type="entry name" value="GNAT_dom"/>
</dbReference>
<feature type="domain" description="N-acetyltransferase" evidence="3">
    <location>
        <begin position="8"/>
        <end position="182"/>
    </location>
</feature>
<dbReference type="PROSITE" id="PS51186">
    <property type="entry name" value="GNAT"/>
    <property type="match status" value="1"/>
</dbReference>
<dbReference type="Proteomes" id="UP000008867">
    <property type="component" value="Chromosome 16"/>
</dbReference>
<dbReference type="VEuPathDB" id="FungiDB:sr16120"/>
<evidence type="ECO:0000256" key="2">
    <source>
        <dbReference type="ARBA" id="ARBA00023315"/>
    </source>
</evidence>
<dbReference type="InterPro" id="IPR016181">
    <property type="entry name" value="Acyl_CoA_acyltransferase"/>
</dbReference>
<evidence type="ECO:0000313" key="5">
    <source>
        <dbReference type="Proteomes" id="UP000008867"/>
    </source>
</evidence>
<dbReference type="GO" id="GO:0016747">
    <property type="term" value="F:acyltransferase activity, transferring groups other than amino-acyl groups"/>
    <property type="evidence" value="ECO:0007669"/>
    <property type="project" value="InterPro"/>
</dbReference>
<name>E6ZQZ4_SPORE</name>
<dbReference type="SUPFAM" id="SSF55729">
    <property type="entry name" value="Acyl-CoA N-acyltransferases (Nat)"/>
    <property type="match status" value="1"/>
</dbReference>
<dbReference type="Gene3D" id="3.40.630.30">
    <property type="match status" value="1"/>
</dbReference>
<keyword evidence="1" id="KW-0808">Transferase</keyword>
<dbReference type="HOGENOM" id="CLU_013985_18_0_1"/>
<proteinExistence type="predicted"/>
<dbReference type="AlphaFoldDB" id="E6ZQZ4"/>
<dbReference type="EMBL" id="FQ311437">
    <property type="protein sequence ID" value="CBQ69651.1"/>
    <property type="molecule type" value="Genomic_DNA"/>
</dbReference>
<accession>E6ZQZ4</accession>
<dbReference type="Pfam" id="PF00583">
    <property type="entry name" value="Acetyltransf_1"/>
    <property type="match status" value="1"/>
</dbReference>
<reference evidence="4 5" key="1">
    <citation type="journal article" date="2010" name="Science">
        <title>Pathogenicity determinants in smut fungi revealed by genome comparison.</title>
        <authorList>
            <person name="Schirawski J."/>
            <person name="Mannhaupt G."/>
            <person name="Muench K."/>
            <person name="Brefort T."/>
            <person name="Schipper K."/>
            <person name="Doehlemann G."/>
            <person name="Di Stasio M."/>
            <person name="Roessel N."/>
            <person name="Mendoza-Mendoza A."/>
            <person name="Pester D."/>
            <person name="Mueller O."/>
            <person name="Winterberg B."/>
            <person name="Meyer E."/>
            <person name="Ghareeb H."/>
            <person name="Wollenberg T."/>
            <person name="Muensterkoetter M."/>
            <person name="Wong P."/>
            <person name="Walter M."/>
            <person name="Stukenbrock E."/>
            <person name="Gueldener U."/>
            <person name="Kahmann R."/>
        </authorList>
    </citation>
    <scope>NUCLEOTIDE SEQUENCE [LARGE SCALE GENOMIC DNA]</scope>
    <source>
        <strain evidence="5">SRZ2</strain>
    </source>
</reference>
<keyword evidence="5" id="KW-1185">Reference proteome</keyword>
<evidence type="ECO:0000259" key="3">
    <source>
        <dbReference type="PROSITE" id="PS51186"/>
    </source>
</evidence>
<dbReference type="OrthoDB" id="9975416at2759"/>
<sequence length="182" mass="20348">MTVEPISYTISTATASDAAEIAALGGSVFHESFGYSLPAQDMDDYLKTSYSTDRIQSEIQATTTYLFYVARDDSTDQLLGFVQLNRTSHEPCLKVKPPHTIQVQRIYTHSKAQGRGVGSQLMAKALSYAVEQGYKAIWLGVWQDNLKAQKLYLQTHGFERVGSHDFTMGSCVQTDWILQRPL</sequence>
<dbReference type="CDD" id="cd04301">
    <property type="entry name" value="NAT_SF"/>
    <property type="match status" value="1"/>
</dbReference>
<protein>
    <recommendedName>
        <fullName evidence="3">N-acetyltransferase domain-containing protein</fullName>
    </recommendedName>
</protein>
<dbReference type="eggNOG" id="ENOG502S9A6">
    <property type="taxonomic scope" value="Eukaryota"/>
</dbReference>
<organism evidence="4 5">
    <name type="scientific">Sporisorium reilianum (strain SRZ2)</name>
    <name type="common">Maize head smut fungus</name>
    <dbReference type="NCBI Taxonomy" id="999809"/>
    <lineage>
        <taxon>Eukaryota</taxon>
        <taxon>Fungi</taxon>
        <taxon>Dikarya</taxon>
        <taxon>Basidiomycota</taxon>
        <taxon>Ustilaginomycotina</taxon>
        <taxon>Ustilaginomycetes</taxon>
        <taxon>Ustilaginales</taxon>
        <taxon>Ustilaginaceae</taxon>
        <taxon>Sporisorium</taxon>
    </lineage>
</organism>
<keyword evidence="2" id="KW-0012">Acyltransferase</keyword>
<evidence type="ECO:0000313" key="4">
    <source>
        <dbReference type="EMBL" id="CBQ69651.1"/>
    </source>
</evidence>
<evidence type="ECO:0000256" key="1">
    <source>
        <dbReference type="ARBA" id="ARBA00022679"/>
    </source>
</evidence>
<gene>
    <name evidence="4" type="ORF">sr16120</name>
</gene>
<dbReference type="InterPro" id="IPR050832">
    <property type="entry name" value="Bact_Acetyltransf"/>
</dbReference>
<dbReference type="PANTHER" id="PTHR43877">
    <property type="entry name" value="AMINOALKYLPHOSPHONATE N-ACETYLTRANSFERASE-RELATED-RELATED"/>
    <property type="match status" value="1"/>
</dbReference>